<dbReference type="RefSeq" id="WP_188441203.1">
    <property type="nucleotide sequence ID" value="NZ_BMGK01000005.1"/>
</dbReference>
<dbReference type="InterPro" id="IPR019619">
    <property type="entry name" value="DUF2490"/>
</dbReference>
<comment type="caution">
    <text evidence="1">The sequence shown here is derived from an EMBL/GenBank/DDBJ whole genome shotgun (WGS) entry which is preliminary data.</text>
</comment>
<evidence type="ECO:0000313" key="2">
    <source>
        <dbReference type="Proteomes" id="UP000652231"/>
    </source>
</evidence>
<gene>
    <name evidence="1" type="ORF">GCM10011312_15290</name>
</gene>
<accession>A0A8J2V9D9</accession>
<dbReference type="AlphaFoldDB" id="A0A8J2V9D9"/>
<sequence>MNIFLMMKENFCNSLKLSSVIQATLNIRLLSLFKFIFSLLLTGSSYSQSTYQFGILPSINLNKKLQKDWSLNFKTQSRQRIQNGDFRGNHTKEYEYLLTDFSILSAKKVGLNSRISGGYLIRFRNEEIIHRTIQQYSIVKRKTGFRLAHRIAADQSFSSNQSPEFRFRYRLTPEIPLDGQTVDPKEFYIKTNLEFLNKFQSSDYELEFRLAPLFGYSFNDRNKLEFGLDYRFDSIFVTDPRHSFWTSINWYLNF</sequence>
<proteinExistence type="predicted"/>
<reference evidence="1" key="1">
    <citation type="journal article" date="2014" name="Int. J. Syst. Evol. Microbiol.">
        <title>Complete genome sequence of Corynebacterium casei LMG S-19264T (=DSM 44701T), isolated from a smear-ripened cheese.</title>
        <authorList>
            <consortium name="US DOE Joint Genome Institute (JGI-PGF)"/>
            <person name="Walter F."/>
            <person name="Albersmeier A."/>
            <person name="Kalinowski J."/>
            <person name="Ruckert C."/>
        </authorList>
    </citation>
    <scope>NUCLEOTIDE SEQUENCE</scope>
    <source>
        <strain evidence="1">CGMCC 1.12924</strain>
    </source>
</reference>
<name>A0A8J2V9D9_9FLAO</name>
<organism evidence="1 2">
    <name type="scientific">Planktosalinus lacus</name>
    <dbReference type="NCBI Taxonomy" id="1526573"/>
    <lineage>
        <taxon>Bacteria</taxon>
        <taxon>Pseudomonadati</taxon>
        <taxon>Bacteroidota</taxon>
        <taxon>Flavobacteriia</taxon>
        <taxon>Flavobacteriales</taxon>
        <taxon>Flavobacteriaceae</taxon>
        <taxon>Planktosalinus</taxon>
    </lineage>
</organism>
<evidence type="ECO:0000313" key="1">
    <source>
        <dbReference type="EMBL" id="GGD92403.1"/>
    </source>
</evidence>
<protein>
    <recommendedName>
        <fullName evidence="3">DUF2490 domain-containing protein</fullName>
    </recommendedName>
</protein>
<reference evidence="1" key="2">
    <citation type="submission" date="2020-09" db="EMBL/GenBank/DDBJ databases">
        <authorList>
            <person name="Sun Q."/>
            <person name="Zhou Y."/>
        </authorList>
    </citation>
    <scope>NUCLEOTIDE SEQUENCE</scope>
    <source>
        <strain evidence="1">CGMCC 1.12924</strain>
    </source>
</reference>
<keyword evidence="2" id="KW-1185">Reference proteome</keyword>
<dbReference type="Pfam" id="PF10677">
    <property type="entry name" value="DUF2490"/>
    <property type="match status" value="1"/>
</dbReference>
<evidence type="ECO:0008006" key="3">
    <source>
        <dbReference type="Google" id="ProtNLM"/>
    </source>
</evidence>
<dbReference type="EMBL" id="BMGK01000005">
    <property type="protein sequence ID" value="GGD92403.1"/>
    <property type="molecule type" value="Genomic_DNA"/>
</dbReference>
<dbReference type="Proteomes" id="UP000652231">
    <property type="component" value="Unassembled WGS sequence"/>
</dbReference>